<dbReference type="Proteomes" id="UP001056500">
    <property type="component" value="Chromosome"/>
</dbReference>
<accession>A0ABY4WAK7</accession>
<feature type="domain" description="ABC transporter" evidence="4">
    <location>
        <begin position="4"/>
        <end position="228"/>
    </location>
</feature>
<dbReference type="PROSITE" id="PS50893">
    <property type="entry name" value="ABC_TRANSPORTER_2"/>
    <property type="match status" value="1"/>
</dbReference>
<evidence type="ECO:0000259" key="4">
    <source>
        <dbReference type="PROSITE" id="PS50893"/>
    </source>
</evidence>
<dbReference type="PANTHER" id="PTHR42939:SF1">
    <property type="entry name" value="ABC TRANSPORTER ATP-BINDING PROTEIN ALBC-RELATED"/>
    <property type="match status" value="1"/>
</dbReference>
<dbReference type="InterPro" id="IPR003593">
    <property type="entry name" value="AAA+_ATPase"/>
</dbReference>
<dbReference type="SUPFAM" id="SSF52540">
    <property type="entry name" value="P-loop containing nucleoside triphosphate hydrolases"/>
    <property type="match status" value="1"/>
</dbReference>
<dbReference type="PANTHER" id="PTHR42939">
    <property type="entry name" value="ABC TRANSPORTER ATP-BINDING PROTEIN ALBC-RELATED"/>
    <property type="match status" value="1"/>
</dbReference>
<keyword evidence="1" id="KW-0813">Transport</keyword>
<evidence type="ECO:0000256" key="2">
    <source>
        <dbReference type="ARBA" id="ARBA00022741"/>
    </source>
</evidence>
<dbReference type="CDD" id="cd03230">
    <property type="entry name" value="ABC_DR_subfamily_A"/>
    <property type="match status" value="1"/>
</dbReference>
<dbReference type="SMART" id="SM00382">
    <property type="entry name" value="AAA"/>
    <property type="match status" value="1"/>
</dbReference>
<name>A0ABY4WAK7_9BACL</name>
<keyword evidence="3 5" id="KW-0067">ATP-binding</keyword>
<sequence length="305" mass="33685">MNAIEVIGLTKQIGNRPVLCNVTFSVPPGTVCALIGPNGAGKTTLIHTLLGLAKPTAGKSLIFEKNADEKSGLVRSEVGFMTAPAFPNLRVKELLRLCAALYPLWDERLCRHLQELFGLASELPIRQLSKGMKVQLSLVIALSARPRVLLLDEPTSGLDPVHRQSFFRLIMDVVAERETTVLFTTHHPEEAERMADNVGMLLEGRLLFHASVDELKRTSRCIQAVLPDGLPKEIRELPGVLHVKQQGSMYSLFIRDHVDETTERIRLLAPSHLDILPASLEELFIYTASKEGYSFDTAACSESAI</sequence>
<gene>
    <name evidence="5" type="ORF">NDK47_18155</name>
</gene>
<dbReference type="EMBL" id="CP098755">
    <property type="protein sequence ID" value="USG64072.1"/>
    <property type="molecule type" value="Genomic_DNA"/>
</dbReference>
<proteinExistence type="predicted"/>
<evidence type="ECO:0000313" key="5">
    <source>
        <dbReference type="EMBL" id="USG64072.1"/>
    </source>
</evidence>
<evidence type="ECO:0000256" key="3">
    <source>
        <dbReference type="ARBA" id="ARBA00022840"/>
    </source>
</evidence>
<dbReference type="Pfam" id="PF00005">
    <property type="entry name" value="ABC_tran"/>
    <property type="match status" value="1"/>
</dbReference>
<dbReference type="Gene3D" id="3.40.50.300">
    <property type="entry name" value="P-loop containing nucleotide triphosphate hydrolases"/>
    <property type="match status" value="1"/>
</dbReference>
<reference evidence="5" key="1">
    <citation type="submission" date="2022-06" db="EMBL/GenBank/DDBJ databases">
        <title>Genome sequencing of Brevibacillus sp. BB3-R1.</title>
        <authorList>
            <person name="Heo J."/>
            <person name="Lee D."/>
            <person name="Won M."/>
            <person name="Han B.-H."/>
            <person name="Hong S.-B."/>
            <person name="Kwon S.-W."/>
        </authorList>
    </citation>
    <scope>NUCLEOTIDE SEQUENCE</scope>
    <source>
        <strain evidence="5">BB3-R1</strain>
    </source>
</reference>
<protein>
    <submittedName>
        <fullName evidence="5">ABC transporter ATP-binding protein</fullName>
    </submittedName>
</protein>
<dbReference type="InterPro" id="IPR003439">
    <property type="entry name" value="ABC_transporter-like_ATP-bd"/>
</dbReference>
<organism evidence="5 6">
    <name type="scientific">Brevibacillus ruminantium</name>
    <dbReference type="NCBI Taxonomy" id="2950604"/>
    <lineage>
        <taxon>Bacteria</taxon>
        <taxon>Bacillati</taxon>
        <taxon>Bacillota</taxon>
        <taxon>Bacilli</taxon>
        <taxon>Bacillales</taxon>
        <taxon>Paenibacillaceae</taxon>
        <taxon>Brevibacillus</taxon>
    </lineage>
</organism>
<keyword evidence="6" id="KW-1185">Reference proteome</keyword>
<evidence type="ECO:0000313" key="6">
    <source>
        <dbReference type="Proteomes" id="UP001056500"/>
    </source>
</evidence>
<dbReference type="InterPro" id="IPR027417">
    <property type="entry name" value="P-loop_NTPase"/>
</dbReference>
<keyword evidence="2" id="KW-0547">Nucleotide-binding</keyword>
<evidence type="ECO:0000256" key="1">
    <source>
        <dbReference type="ARBA" id="ARBA00022448"/>
    </source>
</evidence>
<dbReference type="InterPro" id="IPR051782">
    <property type="entry name" value="ABC_Transporter_VariousFunc"/>
</dbReference>
<dbReference type="GO" id="GO:0005524">
    <property type="term" value="F:ATP binding"/>
    <property type="evidence" value="ECO:0007669"/>
    <property type="project" value="UniProtKB-KW"/>
</dbReference>
<dbReference type="RefSeq" id="WP_251871172.1">
    <property type="nucleotide sequence ID" value="NZ_CP098755.1"/>
</dbReference>